<protein>
    <recommendedName>
        <fullName evidence="2">G domain-containing protein</fullName>
    </recommendedName>
</protein>
<dbReference type="Gene3D" id="3.40.50.300">
    <property type="entry name" value="P-loop containing nucleotide triphosphate hydrolases"/>
    <property type="match status" value="1"/>
</dbReference>
<accession>A0A0C3S6T5</accession>
<dbReference type="InterPro" id="IPR006073">
    <property type="entry name" value="GTP-bd"/>
</dbReference>
<keyword evidence="1" id="KW-0175">Coiled coil</keyword>
<organism evidence="3 4">
    <name type="scientific">Phlebiopsis gigantea (strain 11061_1 CR5-6)</name>
    <name type="common">White-rot fungus</name>
    <name type="synonym">Peniophora gigantea</name>
    <dbReference type="NCBI Taxonomy" id="745531"/>
    <lineage>
        <taxon>Eukaryota</taxon>
        <taxon>Fungi</taxon>
        <taxon>Dikarya</taxon>
        <taxon>Basidiomycota</taxon>
        <taxon>Agaricomycotina</taxon>
        <taxon>Agaricomycetes</taxon>
        <taxon>Polyporales</taxon>
        <taxon>Phanerochaetaceae</taxon>
        <taxon>Phlebiopsis</taxon>
    </lineage>
</organism>
<dbReference type="InterPro" id="IPR045058">
    <property type="entry name" value="GIMA/IAN/Toc"/>
</dbReference>
<dbReference type="HOGENOM" id="CLU_018003_1_1_1"/>
<dbReference type="PANTHER" id="PTHR10903">
    <property type="entry name" value="GTPASE, IMAP FAMILY MEMBER-RELATED"/>
    <property type="match status" value="1"/>
</dbReference>
<dbReference type="EMBL" id="KN840580">
    <property type="protein sequence ID" value="KIP04290.1"/>
    <property type="molecule type" value="Genomic_DNA"/>
</dbReference>
<evidence type="ECO:0000313" key="4">
    <source>
        <dbReference type="Proteomes" id="UP000053257"/>
    </source>
</evidence>
<feature type="coiled-coil region" evidence="1">
    <location>
        <begin position="217"/>
        <end position="288"/>
    </location>
</feature>
<evidence type="ECO:0000259" key="2">
    <source>
        <dbReference type="Pfam" id="PF01926"/>
    </source>
</evidence>
<dbReference type="OrthoDB" id="8954335at2759"/>
<keyword evidence="4" id="KW-1185">Reference proteome</keyword>
<dbReference type="AlphaFoldDB" id="A0A0C3S6T5"/>
<dbReference type="Proteomes" id="UP000053257">
    <property type="component" value="Unassembled WGS sequence"/>
</dbReference>
<gene>
    <name evidence="3" type="ORF">PHLGIDRAFT_109800</name>
</gene>
<reference evidence="3 4" key="1">
    <citation type="journal article" date="2014" name="PLoS Genet.">
        <title>Analysis of the Phlebiopsis gigantea genome, transcriptome and secretome provides insight into its pioneer colonization strategies of wood.</title>
        <authorList>
            <person name="Hori C."/>
            <person name="Ishida T."/>
            <person name="Igarashi K."/>
            <person name="Samejima M."/>
            <person name="Suzuki H."/>
            <person name="Master E."/>
            <person name="Ferreira P."/>
            <person name="Ruiz-Duenas F.J."/>
            <person name="Held B."/>
            <person name="Canessa P."/>
            <person name="Larrondo L.F."/>
            <person name="Schmoll M."/>
            <person name="Druzhinina I.S."/>
            <person name="Kubicek C.P."/>
            <person name="Gaskell J.A."/>
            <person name="Kersten P."/>
            <person name="St John F."/>
            <person name="Glasner J."/>
            <person name="Sabat G."/>
            <person name="Splinter BonDurant S."/>
            <person name="Syed K."/>
            <person name="Yadav J."/>
            <person name="Mgbeahuruike A.C."/>
            <person name="Kovalchuk A."/>
            <person name="Asiegbu F.O."/>
            <person name="Lackner G."/>
            <person name="Hoffmeister D."/>
            <person name="Rencoret J."/>
            <person name="Gutierrez A."/>
            <person name="Sun H."/>
            <person name="Lindquist E."/>
            <person name="Barry K."/>
            <person name="Riley R."/>
            <person name="Grigoriev I.V."/>
            <person name="Henrissat B."/>
            <person name="Kues U."/>
            <person name="Berka R.M."/>
            <person name="Martinez A.T."/>
            <person name="Covert S.F."/>
            <person name="Blanchette R.A."/>
            <person name="Cullen D."/>
        </authorList>
    </citation>
    <scope>NUCLEOTIDE SEQUENCE [LARGE SCALE GENOMIC DNA]</scope>
    <source>
        <strain evidence="3 4">11061_1 CR5-6</strain>
    </source>
</reference>
<proteinExistence type="predicted"/>
<name>A0A0C3S6T5_PHLG1</name>
<sequence length="356" mass="40220">MHRVMGATGSGKSSFINLISGSELAVGRGLRSCTSKVETGNTFQFLDKMVTLVDTPGFDDTTVSDTDILKMISVYLSSTYQAGQKLSGLIYMHRISDFRMGGVSRRNLSMFRKLCGDETLRNVVIATTMWSEVTPERGAARELELRTDEILFKPLIDRGATMFRHENTLASAHALLRHLADNRPAPLRIQRELVDEGKDITQTAAGVELDRELAVLRQKHLKELAEIQSEMEAALLAKDLETREELEQVRQDLLKNMEKIESDRERLSREYEAERARADAEVLKIQNALEVERLAREEKEKQITKMMNDMEADRTANAQERALMRQQLEEARRASRRRGGGLFSAIGSGIDSVFGW</sequence>
<dbReference type="STRING" id="745531.A0A0C3S6T5"/>
<dbReference type="SUPFAM" id="SSF52540">
    <property type="entry name" value="P-loop containing nucleoside triphosphate hydrolases"/>
    <property type="match status" value="1"/>
</dbReference>
<dbReference type="InterPro" id="IPR027417">
    <property type="entry name" value="P-loop_NTPase"/>
</dbReference>
<evidence type="ECO:0000256" key="1">
    <source>
        <dbReference type="SAM" id="Coils"/>
    </source>
</evidence>
<evidence type="ECO:0000313" key="3">
    <source>
        <dbReference type="EMBL" id="KIP04290.1"/>
    </source>
</evidence>
<feature type="domain" description="G" evidence="2">
    <location>
        <begin position="4"/>
        <end position="63"/>
    </location>
</feature>
<dbReference type="PANTHER" id="PTHR10903:SF184">
    <property type="entry name" value="GTP-BINDING PROTEIN A"/>
    <property type="match status" value="1"/>
</dbReference>
<dbReference type="Pfam" id="PF01926">
    <property type="entry name" value="MMR_HSR1"/>
    <property type="match status" value="1"/>
</dbReference>
<dbReference type="GO" id="GO:0005525">
    <property type="term" value="F:GTP binding"/>
    <property type="evidence" value="ECO:0007669"/>
    <property type="project" value="InterPro"/>
</dbReference>